<dbReference type="EMBL" id="HACM01002150">
    <property type="protein sequence ID" value="CRZ02592.1"/>
    <property type="molecule type" value="Transcribed_RNA"/>
</dbReference>
<accession>A0A0H5QLW1</accession>
<dbReference type="AlphaFoldDB" id="A0A0H5QLW1"/>
<dbReference type="PANTHER" id="PTHR38223">
    <property type="match status" value="1"/>
</dbReference>
<protein>
    <submittedName>
        <fullName evidence="1">Uncharacterized protein</fullName>
    </submittedName>
</protein>
<organism evidence="1">
    <name type="scientific">Spongospora subterranea</name>
    <dbReference type="NCBI Taxonomy" id="70186"/>
    <lineage>
        <taxon>Eukaryota</taxon>
        <taxon>Sar</taxon>
        <taxon>Rhizaria</taxon>
        <taxon>Endomyxa</taxon>
        <taxon>Phytomyxea</taxon>
        <taxon>Plasmodiophorida</taxon>
        <taxon>Plasmodiophoridae</taxon>
        <taxon>Spongospora</taxon>
    </lineage>
</organism>
<dbReference type="PANTHER" id="PTHR38223:SF4">
    <property type="match status" value="1"/>
</dbReference>
<evidence type="ECO:0000313" key="1">
    <source>
        <dbReference type="EMBL" id="CRZ02592.1"/>
    </source>
</evidence>
<reference evidence="1" key="1">
    <citation type="submission" date="2015-04" db="EMBL/GenBank/DDBJ databases">
        <title>The genome sequence of the plant pathogenic Rhizarian Plasmodiophora brassicae reveals insights in its biotrophic life cycle and the origin of chitin synthesis.</title>
        <authorList>
            <person name="Schwelm A."/>
            <person name="Fogelqvist J."/>
            <person name="Knaust A."/>
            <person name="Julke S."/>
            <person name="Lilja T."/>
            <person name="Dhandapani V."/>
            <person name="Bonilla-Rosso G."/>
            <person name="Karlsson M."/>
            <person name="Shevchenko A."/>
            <person name="Choi S.R."/>
            <person name="Kim H.G."/>
            <person name="Park J.Y."/>
            <person name="Lim Y.P."/>
            <person name="Ludwig-Muller J."/>
            <person name="Dixelius C."/>
        </authorList>
    </citation>
    <scope>NUCLEOTIDE SEQUENCE</scope>
    <source>
        <tissue evidence="1">Potato root galls</tissue>
    </source>
</reference>
<sequence>FFSSIYKIHNKKAKNNISTYKITQRNFTAKFLILMAGLQYYFFPTDFYYPRPQKISTDDVAVTEAAVRGGVLENLASSAAVDRRNMLQDKILKVSTPLSMNLVRYQPVLVSKNEGTNWRRATNY</sequence>
<feature type="non-terminal residue" evidence="1">
    <location>
        <position position="1"/>
    </location>
</feature>
<proteinExistence type="predicted"/>
<name>A0A0H5QLW1_9EUKA</name>